<protein>
    <submittedName>
        <fullName evidence="2">Uncharacterized protein</fullName>
    </submittedName>
</protein>
<dbReference type="Proteomes" id="UP001186041">
    <property type="component" value="Unassembled WGS sequence"/>
</dbReference>
<feature type="compositionally biased region" description="Basic and acidic residues" evidence="1">
    <location>
        <begin position="71"/>
        <end position="80"/>
    </location>
</feature>
<dbReference type="EMBL" id="JAWLVV010000017">
    <property type="protein sequence ID" value="MDV7292325.1"/>
    <property type="molecule type" value="Genomic_DNA"/>
</dbReference>
<accession>A0AAE4VFM3</accession>
<name>A0AAE4VFM3_MYCFO</name>
<proteinExistence type="predicted"/>
<evidence type="ECO:0000256" key="1">
    <source>
        <dbReference type="SAM" id="MobiDB-lite"/>
    </source>
</evidence>
<feature type="region of interest" description="Disordered" evidence="1">
    <location>
        <begin position="71"/>
        <end position="107"/>
    </location>
</feature>
<evidence type="ECO:0000313" key="3">
    <source>
        <dbReference type="Proteomes" id="UP001186041"/>
    </source>
</evidence>
<comment type="caution">
    <text evidence="2">The sequence shown here is derived from an EMBL/GenBank/DDBJ whole genome shotgun (WGS) entry which is preliminary data.</text>
</comment>
<gene>
    <name evidence="2" type="ORF">R4485_19315</name>
</gene>
<evidence type="ECO:0000313" key="2">
    <source>
        <dbReference type="EMBL" id="MDV7292325.1"/>
    </source>
</evidence>
<reference evidence="2" key="1">
    <citation type="submission" date="2023-10" db="EMBL/GenBank/DDBJ databases">
        <title>Mycolicibacterium fortuitum clinical isolates causing pulmonary infections in humans.</title>
        <authorList>
            <person name="Mejia-Ponce P.M."/>
            <person name="Zenteno-Cuevas R."/>
            <person name="Licona-Cassani C."/>
        </authorList>
    </citation>
    <scope>NUCLEOTIDE SEQUENCE</scope>
    <source>
        <strain evidence="2">M8</strain>
    </source>
</reference>
<dbReference type="AlphaFoldDB" id="A0AAE4VFM3"/>
<sequence length="186" mass="20311">MRDKHSRDLDDDNQVMSKQLHDVIVACADRHPGAGAHELAAYVAQYSSVSQLRSFATELISGACRAVLKDQAHGSDKPRGAEAGQRRAPRPVSVPATVRTPLPAADPRSGWQALLDGTVHVGAGEQKPLGACTVADLQFCIKDRDSGIGRLEDQISHMRHLISLMQRTHADRVAELPLRKQWRSLS</sequence>
<organism evidence="2 3">
    <name type="scientific">Mycolicibacterium fortuitum</name>
    <name type="common">Mycobacterium fortuitum</name>
    <dbReference type="NCBI Taxonomy" id="1766"/>
    <lineage>
        <taxon>Bacteria</taxon>
        <taxon>Bacillati</taxon>
        <taxon>Actinomycetota</taxon>
        <taxon>Actinomycetes</taxon>
        <taxon>Mycobacteriales</taxon>
        <taxon>Mycobacteriaceae</taxon>
        <taxon>Mycolicibacterium</taxon>
    </lineage>
</organism>
<dbReference type="RefSeq" id="WP_061262656.1">
    <property type="nucleotide sequence ID" value="NZ_JACKTK010000012.1"/>
</dbReference>